<accession>A0A0E9PV17</accession>
<reference evidence="1" key="2">
    <citation type="journal article" date="2015" name="Fish Shellfish Immunol.">
        <title>Early steps in the European eel (Anguilla anguilla)-Vibrio vulnificus interaction in the gills: Role of the RtxA13 toxin.</title>
        <authorList>
            <person name="Callol A."/>
            <person name="Pajuelo D."/>
            <person name="Ebbesson L."/>
            <person name="Teles M."/>
            <person name="MacKenzie S."/>
            <person name="Amaro C."/>
        </authorList>
    </citation>
    <scope>NUCLEOTIDE SEQUENCE</scope>
</reference>
<dbReference type="EMBL" id="GBXM01100445">
    <property type="protein sequence ID" value="JAH08132.1"/>
    <property type="molecule type" value="Transcribed_RNA"/>
</dbReference>
<evidence type="ECO:0000313" key="1">
    <source>
        <dbReference type="EMBL" id="JAH08132.1"/>
    </source>
</evidence>
<organism evidence="1">
    <name type="scientific">Anguilla anguilla</name>
    <name type="common">European freshwater eel</name>
    <name type="synonym">Muraena anguilla</name>
    <dbReference type="NCBI Taxonomy" id="7936"/>
    <lineage>
        <taxon>Eukaryota</taxon>
        <taxon>Metazoa</taxon>
        <taxon>Chordata</taxon>
        <taxon>Craniata</taxon>
        <taxon>Vertebrata</taxon>
        <taxon>Euteleostomi</taxon>
        <taxon>Actinopterygii</taxon>
        <taxon>Neopterygii</taxon>
        <taxon>Teleostei</taxon>
        <taxon>Anguilliformes</taxon>
        <taxon>Anguillidae</taxon>
        <taxon>Anguilla</taxon>
    </lineage>
</organism>
<name>A0A0E9PV17_ANGAN</name>
<sequence length="36" mass="3920">MAVSHLTSVNSETPLQFSVLKRSLSVAAITQLFMVI</sequence>
<proteinExistence type="predicted"/>
<protein>
    <submittedName>
        <fullName evidence="1">Uncharacterized protein</fullName>
    </submittedName>
</protein>
<reference evidence="1" key="1">
    <citation type="submission" date="2014-11" db="EMBL/GenBank/DDBJ databases">
        <authorList>
            <person name="Amaro Gonzalez C."/>
        </authorList>
    </citation>
    <scope>NUCLEOTIDE SEQUENCE</scope>
</reference>
<dbReference type="AlphaFoldDB" id="A0A0E9PV17"/>